<keyword evidence="11" id="KW-0436">Ligase</keyword>
<proteinExistence type="inferred from homology"/>
<dbReference type="GO" id="GO:0016740">
    <property type="term" value="F:transferase activity"/>
    <property type="evidence" value="ECO:0007669"/>
    <property type="project" value="UniProtKB-ARBA"/>
</dbReference>
<dbReference type="Proteomes" id="UP000004754">
    <property type="component" value="Unassembled WGS sequence"/>
</dbReference>
<feature type="binding site" evidence="9">
    <location>
        <position position="122"/>
    </location>
    <ligand>
        <name>L-histidine</name>
        <dbReference type="ChEBI" id="CHEBI:57595"/>
    </ligand>
</feature>
<evidence type="ECO:0000256" key="9">
    <source>
        <dbReference type="PIRSR" id="PIRSR001549-1"/>
    </source>
</evidence>
<evidence type="ECO:0000256" key="5">
    <source>
        <dbReference type="ARBA" id="ARBA00020397"/>
    </source>
</evidence>
<evidence type="ECO:0000256" key="7">
    <source>
        <dbReference type="ARBA" id="ARBA00025246"/>
    </source>
</evidence>
<organism evidence="11 12">
    <name type="scientific">Pseudoramibacter alactolyticus ATCC 23263</name>
    <dbReference type="NCBI Taxonomy" id="887929"/>
    <lineage>
        <taxon>Bacteria</taxon>
        <taxon>Bacillati</taxon>
        <taxon>Bacillota</taxon>
        <taxon>Clostridia</taxon>
        <taxon>Eubacteriales</taxon>
        <taxon>Eubacteriaceae</taxon>
        <taxon>Pseudoramibacter</taxon>
    </lineage>
</organism>
<dbReference type="AlphaFoldDB" id="E6MGI2"/>
<dbReference type="GO" id="GO:0000105">
    <property type="term" value="P:L-histidine biosynthetic process"/>
    <property type="evidence" value="ECO:0007669"/>
    <property type="project" value="UniProtKB-UniRule"/>
</dbReference>
<comment type="subcellular location">
    <subcellularLocation>
        <location evidence="1 8">Cytoplasm</location>
    </subcellularLocation>
</comment>
<keyword evidence="8" id="KW-0368">Histidine biosynthesis</keyword>
<dbReference type="STRING" id="887929.HMP0721_1115"/>
<keyword evidence="6 8" id="KW-0963">Cytoplasm</keyword>
<feature type="binding site" evidence="9">
    <location>
        <begin position="272"/>
        <end position="273"/>
    </location>
    <ligand>
        <name>L-histidine</name>
        <dbReference type="ChEBI" id="CHEBI:57595"/>
    </ligand>
</feature>
<dbReference type="InterPro" id="IPR004517">
    <property type="entry name" value="HisZ"/>
</dbReference>
<feature type="binding site" evidence="9">
    <location>
        <position position="108"/>
    </location>
    <ligand>
        <name>L-histidine</name>
        <dbReference type="ChEBI" id="CHEBI:57595"/>
    </ligand>
</feature>
<comment type="function">
    <text evidence="7 8">Required for the first step of histidine biosynthesis. May allow the feedback regulation of ATP phosphoribosyltransferase activity by histidine.</text>
</comment>
<dbReference type="OrthoDB" id="9800814at2"/>
<dbReference type="CDD" id="cd00773">
    <property type="entry name" value="HisRS-like_core"/>
    <property type="match status" value="1"/>
</dbReference>
<dbReference type="HAMAP" id="MF_00125">
    <property type="entry name" value="HisZ"/>
    <property type="match status" value="1"/>
</dbReference>
<dbReference type="SUPFAM" id="SSF55681">
    <property type="entry name" value="Class II aaRS and biotin synthetases"/>
    <property type="match status" value="1"/>
</dbReference>
<evidence type="ECO:0000256" key="4">
    <source>
        <dbReference type="ARBA" id="ARBA00011496"/>
    </source>
</evidence>
<dbReference type="PANTHER" id="PTHR43707">
    <property type="entry name" value="HISTIDYL-TRNA SYNTHETASE"/>
    <property type="match status" value="1"/>
</dbReference>
<dbReference type="GO" id="GO:0006427">
    <property type="term" value="P:histidyl-tRNA aminoacylation"/>
    <property type="evidence" value="ECO:0007669"/>
    <property type="project" value="TreeGrafter"/>
</dbReference>
<evidence type="ECO:0000256" key="6">
    <source>
        <dbReference type="ARBA" id="ARBA00022490"/>
    </source>
</evidence>
<evidence type="ECO:0000313" key="12">
    <source>
        <dbReference type="Proteomes" id="UP000004754"/>
    </source>
</evidence>
<dbReference type="UniPathway" id="UPA00031">
    <property type="reaction ID" value="UER00006"/>
</dbReference>
<evidence type="ECO:0000256" key="8">
    <source>
        <dbReference type="HAMAP-Rule" id="MF_00125"/>
    </source>
</evidence>
<dbReference type="InterPro" id="IPR045864">
    <property type="entry name" value="aa-tRNA-synth_II/BPL/LPL"/>
</dbReference>
<comment type="caution">
    <text evidence="11">The sequence shown here is derived from an EMBL/GenBank/DDBJ whole genome shotgun (WGS) entry which is preliminary data.</text>
</comment>
<evidence type="ECO:0000313" key="11">
    <source>
        <dbReference type="EMBL" id="EFV01722.1"/>
    </source>
</evidence>
<dbReference type="InterPro" id="IPR004516">
    <property type="entry name" value="HisRS/HisZ"/>
</dbReference>
<protein>
    <recommendedName>
        <fullName evidence="5 8">ATP phosphoribosyltransferase regulatory subunit</fullName>
    </recommendedName>
</protein>
<feature type="binding site" evidence="9">
    <location>
        <position position="126"/>
    </location>
    <ligand>
        <name>L-histidine</name>
        <dbReference type="ChEBI" id="CHEBI:57595"/>
    </ligand>
</feature>
<gene>
    <name evidence="8" type="primary">hisZ</name>
    <name evidence="11" type="ORF">HMP0721_1115</name>
</gene>
<evidence type="ECO:0000259" key="10">
    <source>
        <dbReference type="Pfam" id="PF13393"/>
    </source>
</evidence>
<dbReference type="GO" id="GO:0004821">
    <property type="term" value="F:histidine-tRNA ligase activity"/>
    <property type="evidence" value="ECO:0007669"/>
    <property type="project" value="TreeGrafter"/>
</dbReference>
<dbReference type="InterPro" id="IPR041715">
    <property type="entry name" value="HisRS-like_core"/>
</dbReference>
<dbReference type="GO" id="GO:0005737">
    <property type="term" value="C:cytoplasm"/>
    <property type="evidence" value="ECO:0007669"/>
    <property type="project" value="UniProtKB-SubCell"/>
</dbReference>
<name>E6MGI2_9FIRM</name>
<comment type="miscellaneous">
    <text evidence="8">This function is generally fulfilled by the C-terminal part of HisG, which is missing in some bacteria such as this one.</text>
</comment>
<dbReference type="PIRSF" id="PIRSF001549">
    <property type="entry name" value="His-tRNA_synth"/>
    <property type="match status" value="1"/>
</dbReference>
<dbReference type="GO" id="GO:0140096">
    <property type="term" value="F:catalytic activity, acting on a protein"/>
    <property type="evidence" value="ECO:0007669"/>
    <property type="project" value="UniProtKB-ARBA"/>
</dbReference>
<feature type="binding site" evidence="9">
    <location>
        <begin position="78"/>
        <end position="80"/>
    </location>
    <ligand>
        <name>L-histidine</name>
        <dbReference type="ChEBI" id="CHEBI:57595"/>
    </ligand>
</feature>
<evidence type="ECO:0000256" key="2">
    <source>
        <dbReference type="ARBA" id="ARBA00004667"/>
    </source>
</evidence>
<evidence type="ECO:0000256" key="3">
    <source>
        <dbReference type="ARBA" id="ARBA00005539"/>
    </source>
</evidence>
<dbReference type="EMBL" id="AEQN01000016">
    <property type="protein sequence ID" value="EFV01722.1"/>
    <property type="molecule type" value="Genomic_DNA"/>
</dbReference>
<dbReference type="Pfam" id="PF13393">
    <property type="entry name" value="tRNA-synt_His"/>
    <property type="match status" value="1"/>
</dbReference>
<accession>E6MGI2</accession>
<reference evidence="11 12" key="1">
    <citation type="submission" date="2010-12" db="EMBL/GenBank/DDBJ databases">
        <authorList>
            <person name="Muzny D."/>
            <person name="Qin X."/>
            <person name="Deng J."/>
            <person name="Jiang H."/>
            <person name="Liu Y."/>
            <person name="Qu J."/>
            <person name="Song X.-Z."/>
            <person name="Zhang L."/>
            <person name="Thornton R."/>
            <person name="Coyle M."/>
            <person name="Francisco L."/>
            <person name="Jackson L."/>
            <person name="Javaid M."/>
            <person name="Korchina V."/>
            <person name="Kovar C."/>
            <person name="Mata R."/>
            <person name="Mathew T."/>
            <person name="Ngo R."/>
            <person name="Nguyen L."/>
            <person name="Nguyen N."/>
            <person name="Okwuonu G."/>
            <person name="Ongeri F."/>
            <person name="Pham C."/>
            <person name="Simmons D."/>
            <person name="Wilczek-Boney K."/>
            <person name="Hale W."/>
            <person name="Jakkamsetti A."/>
            <person name="Pham P."/>
            <person name="Ruth R."/>
            <person name="San Lucas F."/>
            <person name="Warren J."/>
            <person name="Zhang J."/>
            <person name="Zhao Z."/>
            <person name="Zhou C."/>
            <person name="Zhu D."/>
            <person name="Lee S."/>
            <person name="Bess C."/>
            <person name="Blankenburg K."/>
            <person name="Forbes L."/>
            <person name="Fu Q."/>
            <person name="Gubbala S."/>
            <person name="Hirani K."/>
            <person name="Jayaseelan J.C."/>
            <person name="Lara F."/>
            <person name="Munidasa M."/>
            <person name="Palculict T."/>
            <person name="Patil S."/>
            <person name="Pu L.-L."/>
            <person name="Saada N."/>
            <person name="Tang L."/>
            <person name="Weissenberger G."/>
            <person name="Zhu Y."/>
            <person name="Hemphill L."/>
            <person name="Shang Y."/>
            <person name="Youmans B."/>
            <person name="Ayvaz T."/>
            <person name="Ross M."/>
            <person name="Santibanez J."/>
            <person name="Aqrawi P."/>
            <person name="Gross S."/>
            <person name="Joshi V."/>
            <person name="Fowler G."/>
            <person name="Nazareth L."/>
            <person name="Reid J."/>
            <person name="Worley K."/>
            <person name="Petrosino J."/>
            <person name="Highlander S."/>
            <person name="Gibbs R."/>
        </authorList>
    </citation>
    <scope>NUCLEOTIDE SEQUENCE [LARGE SCALE GENOMIC DNA]</scope>
    <source>
        <strain evidence="11 12">ATCC 23263</strain>
    </source>
</reference>
<comment type="subunit">
    <text evidence="4 8">Heteromultimer composed of HisG and HisZ subunits.</text>
</comment>
<keyword evidence="8" id="KW-0028">Amino-acid biosynthesis</keyword>
<feature type="domain" description="Class II Histidinyl-tRNA synthetase (HisRS)-like catalytic core" evidence="10">
    <location>
        <begin position="10"/>
        <end position="315"/>
    </location>
</feature>
<dbReference type="eggNOG" id="COG3705">
    <property type="taxonomic scope" value="Bacteria"/>
</dbReference>
<evidence type="ECO:0000256" key="1">
    <source>
        <dbReference type="ARBA" id="ARBA00004496"/>
    </source>
</evidence>
<sequence length="420" mass="47259">MLTNYTIEGFENIQYQGFRSLAAIEARLKKLYQSYGYHQISIPTFESFDQFITDNTIPGDELFKFISRKGKVLALKPDATLSVARMAAINHHDPGEIIKFFYQTNIYRHFAAPSDVKKEITQMGVEFFGDTAPECDGEIIALAIESLRANGITDIQIDMGHVGYINYLLDELALSESDRTALISLIDNKNIGDIRAFLDARECNPTIAEIVLQLPRLYGKPKETFERMRTLCMNDKMRAVVADLQAIYRHLEAVGLADAVTFDLGFTSAMHYYSDLVFKAYVGGWGAPIIDGGRYDTLSRKFGIDRPACGFAVDLLGLMDYMDQHGLLDDAPEPHRVIVYTERAKPRAFALAADLRRQGLPVEIFCTAELPEHAIVALRSQPLYRDSYFYAITADGLFQFKNNQLMPIKAINAAKTRQGE</sequence>
<dbReference type="PANTHER" id="PTHR43707:SF1">
    <property type="entry name" value="HISTIDINE--TRNA LIGASE, MITOCHONDRIAL-RELATED"/>
    <property type="match status" value="1"/>
</dbReference>
<comment type="pathway">
    <text evidence="2 8">Amino-acid biosynthesis; L-histidine biosynthesis; L-histidine from 5-phospho-alpha-D-ribose 1-diphosphate: step 1/9.</text>
</comment>
<comment type="similarity">
    <text evidence="3 8">Belongs to the class-II aminoacyl-tRNA synthetase family. HisZ subfamily.</text>
</comment>
<dbReference type="Gene3D" id="3.30.930.10">
    <property type="entry name" value="Bira Bifunctional Protein, Domain 2"/>
    <property type="match status" value="1"/>
</dbReference>
<dbReference type="HOGENOM" id="CLU_025113_0_0_9"/>
<dbReference type="RefSeq" id="WP_006598539.1">
    <property type="nucleotide sequence ID" value="NZ_GL622359.1"/>
</dbReference>
<keyword evidence="12" id="KW-1185">Reference proteome</keyword>